<dbReference type="PROSITE" id="PS00028">
    <property type="entry name" value="ZINC_FINGER_C2H2_1"/>
    <property type="match status" value="4"/>
</dbReference>
<feature type="domain" description="C2H2-type" evidence="6">
    <location>
        <begin position="332"/>
        <end position="361"/>
    </location>
</feature>
<dbReference type="OrthoDB" id="6360193at2759"/>
<dbReference type="GO" id="GO:0008270">
    <property type="term" value="F:zinc ion binding"/>
    <property type="evidence" value="ECO:0007669"/>
    <property type="project" value="UniProtKB-KW"/>
</dbReference>
<evidence type="ECO:0000256" key="5">
    <source>
        <dbReference type="PROSITE-ProRule" id="PRU00042"/>
    </source>
</evidence>
<keyword evidence="1" id="KW-0479">Metal-binding</keyword>
<dbReference type="Pfam" id="PF00096">
    <property type="entry name" value="zf-C2H2"/>
    <property type="match status" value="1"/>
</dbReference>
<organism evidence="7 8">
    <name type="scientific">Daphnia galeata</name>
    <dbReference type="NCBI Taxonomy" id="27404"/>
    <lineage>
        <taxon>Eukaryota</taxon>
        <taxon>Metazoa</taxon>
        <taxon>Ecdysozoa</taxon>
        <taxon>Arthropoda</taxon>
        <taxon>Crustacea</taxon>
        <taxon>Branchiopoda</taxon>
        <taxon>Diplostraca</taxon>
        <taxon>Cladocera</taxon>
        <taxon>Anomopoda</taxon>
        <taxon>Daphniidae</taxon>
        <taxon>Daphnia</taxon>
    </lineage>
</organism>
<feature type="domain" description="C2H2-type" evidence="6">
    <location>
        <begin position="362"/>
        <end position="390"/>
    </location>
</feature>
<gene>
    <name evidence="7" type="ORF">DGAL_LOCUS16386</name>
</gene>
<evidence type="ECO:0000313" key="7">
    <source>
        <dbReference type="EMBL" id="CAH0112617.1"/>
    </source>
</evidence>
<evidence type="ECO:0000313" key="8">
    <source>
        <dbReference type="Proteomes" id="UP000789390"/>
    </source>
</evidence>
<dbReference type="PANTHER" id="PTHR24379">
    <property type="entry name" value="KRAB AND ZINC FINGER DOMAIN-CONTAINING"/>
    <property type="match status" value="1"/>
</dbReference>
<feature type="domain" description="C2H2-type" evidence="6">
    <location>
        <begin position="172"/>
        <end position="199"/>
    </location>
</feature>
<dbReference type="PANTHER" id="PTHR24379:SF121">
    <property type="entry name" value="C2H2-TYPE DOMAIN-CONTAINING PROTEIN"/>
    <property type="match status" value="1"/>
</dbReference>
<dbReference type="SMART" id="SM00355">
    <property type="entry name" value="ZnF_C2H2"/>
    <property type="match status" value="9"/>
</dbReference>
<evidence type="ECO:0000256" key="3">
    <source>
        <dbReference type="ARBA" id="ARBA00022771"/>
    </source>
</evidence>
<dbReference type="Gene3D" id="3.30.160.60">
    <property type="entry name" value="Classic Zinc Finger"/>
    <property type="match status" value="5"/>
</dbReference>
<keyword evidence="3 5" id="KW-0863">Zinc-finger</keyword>
<feature type="domain" description="C2H2-type" evidence="6">
    <location>
        <begin position="299"/>
        <end position="326"/>
    </location>
</feature>
<dbReference type="Pfam" id="PF13912">
    <property type="entry name" value="zf-C2H2_6"/>
    <property type="match status" value="1"/>
</dbReference>
<feature type="domain" description="C2H2-type" evidence="6">
    <location>
        <begin position="391"/>
        <end position="413"/>
    </location>
</feature>
<dbReference type="AlphaFoldDB" id="A0A8J2S147"/>
<keyword evidence="8" id="KW-1185">Reference proteome</keyword>
<dbReference type="Proteomes" id="UP000789390">
    <property type="component" value="Unassembled WGS sequence"/>
</dbReference>
<evidence type="ECO:0000256" key="4">
    <source>
        <dbReference type="ARBA" id="ARBA00022833"/>
    </source>
</evidence>
<keyword evidence="4" id="KW-0862">Zinc</keyword>
<keyword evidence="2" id="KW-0677">Repeat</keyword>
<dbReference type="EMBL" id="CAKKLH010000328">
    <property type="protein sequence ID" value="CAH0112617.1"/>
    <property type="molecule type" value="Genomic_DNA"/>
</dbReference>
<dbReference type="SUPFAM" id="SSF57667">
    <property type="entry name" value="beta-beta-alpha zinc fingers"/>
    <property type="match status" value="3"/>
</dbReference>
<dbReference type="PROSITE" id="PS50157">
    <property type="entry name" value="ZINC_FINGER_C2H2_2"/>
    <property type="match status" value="6"/>
</dbReference>
<sequence>MQVFSSVSAIFDSDFTIWLPPQEELQDFIKHLSGFEICALKKDGQLCISGSLEAVISIKDSLSSFVLEMEQEENKTTYVETQDVYEENFFSCNIVQQHEEESLENETSVDELFDEDEENQNCLNIEVLQSKSKEETKTKDYKFSCSLCSFKSQRESHYQKHMNLHENTSTIFHCDKCNFSTLRFTHLRHHQVIHSTNQIMCPTITCNYSTDNAQLLSKHQRLKHKAVSTCKDQVTRNCPACSYKTTRLYLYERHMKIHSADESKGGPNLFICSQCDYRTTRKMHYARHVRDVHRQWRPYLCDLCGKAFKRPDALKQHNLLHSKPEKDGSFPFQCLIKSCFKKCHSRAHLKEHQTVHSSERSFLCEVCGASFKTRSIQRKHIANLHQNPRAFLCHFCNKRFNTNYALRRHMKQHPPSANNDEIDQAAKLVTIVLPVGDQAITEETVITAGEI</sequence>
<evidence type="ECO:0000256" key="2">
    <source>
        <dbReference type="ARBA" id="ARBA00022737"/>
    </source>
</evidence>
<dbReference type="InterPro" id="IPR013087">
    <property type="entry name" value="Znf_C2H2_type"/>
</dbReference>
<name>A0A8J2S147_9CRUS</name>
<comment type="caution">
    <text evidence="7">The sequence shown here is derived from an EMBL/GenBank/DDBJ whole genome shotgun (WGS) entry which is preliminary data.</text>
</comment>
<proteinExistence type="predicted"/>
<reference evidence="7" key="1">
    <citation type="submission" date="2021-11" db="EMBL/GenBank/DDBJ databases">
        <authorList>
            <person name="Schell T."/>
        </authorList>
    </citation>
    <scope>NUCLEOTIDE SEQUENCE</scope>
    <source>
        <strain evidence="7">M5</strain>
    </source>
</reference>
<evidence type="ECO:0000259" key="6">
    <source>
        <dbReference type="PROSITE" id="PS50157"/>
    </source>
</evidence>
<accession>A0A8J2S147</accession>
<dbReference type="InterPro" id="IPR036236">
    <property type="entry name" value="Znf_C2H2_sf"/>
</dbReference>
<feature type="domain" description="C2H2-type" evidence="6">
    <location>
        <begin position="270"/>
        <end position="298"/>
    </location>
</feature>
<evidence type="ECO:0000256" key="1">
    <source>
        <dbReference type="ARBA" id="ARBA00022723"/>
    </source>
</evidence>
<protein>
    <recommendedName>
        <fullName evidence="6">C2H2-type domain-containing protein</fullName>
    </recommendedName>
</protein>